<accession>A0A251ZZJ2</accession>
<organism evidence="1 2">
    <name type="scientific">Acetobacter tropicalis</name>
    <dbReference type="NCBI Taxonomy" id="104102"/>
    <lineage>
        <taxon>Bacteria</taxon>
        <taxon>Pseudomonadati</taxon>
        <taxon>Pseudomonadota</taxon>
        <taxon>Alphaproteobacteria</taxon>
        <taxon>Acetobacterales</taxon>
        <taxon>Acetobacteraceae</taxon>
        <taxon>Acetobacter</taxon>
    </lineage>
</organism>
<evidence type="ECO:0000313" key="1">
    <source>
        <dbReference type="EMBL" id="OUI80127.1"/>
    </source>
</evidence>
<comment type="caution">
    <text evidence="1">The sequence shown here is derived from an EMBL/GenBank/DDBJ whole genome shotgun (WGS) entry which is preliminary data.</text>
</comment>
<dbReference type="EMBL" id="JOMM01000083">
    <property type="protein sequence ID" value="OUI80127.1"/>
    <property type="molecule type" value="Genomic_DNA"/>
</dbReference>
<dbReference type="Proteomes" id="UP000194565">
    <property type="component" value="Unassembled WGS sequence"/>
</dbReference>
<proteinExistence type="predicted"/>
<protein>
    <submittedName>
        <fullName evidence="1">Uncharacterized protein</fullName>
    </submittedName>
</protein>
<gene>
    <name evidence="1" type="ORF">HC62_17990</name>
</gene>
<name>A0A251ZZJ2_9PROT</name>
<reference evidence="1 2" key="1">
    <citation type="submission" date="2014-06" db="EMBL/GenBank/DDBJ databases">
        <authorList>
            <person name="Ju J."/>
            <person name="Zhang J."/>
        </authorList>
    </citation>
    <scope>NUCLEOTIDE SEQUENCE [LARGE SCALE GENOMIC DNA]</scope>
    <source>
        <strain evidence="1">DmW_042</strain>
    </source>
</reference>
<sequence length="65" mass="7073">MCTPQMACDLFDVFALHRIEAFLLSELLSGGRSDLALLEGLVILSREIDRKLGEALKADQDPAVG</sequence>
<evidence type="ECO:0000313" key="2">
    <source>
        <dbReference type="Proteomes" id="UP000194565"/>
    </source>
</evidence>
<dbReference type="AlphaFoldDB" id="A0A251ZZJ2"/>
<dbReference type="RefSeq" id="WP_086642136.1">
    <property type="nucleotide sequence ID" value="NZ_JOMM01000083.1"/>
</dbReference>